<gene>
    <name evidence="1" type="ORF">SMTD_LOCUS21879</name>
</gene>
<reference evidence="1 2" key="1">
    <citation type="submission" date="2018-11" db="EMBL/GenBank/DDBJ databases">
        <authorList>
            <consortium name="Pathogen Informatics"/>
        </authorList>
    </citation>
    <scope>NUCLEOTIDE SEQUENCE [LARGE SCALE GENOMIC DNA]</scope>
    <source>
        <strain>Denwood</strain>
        <strain evidence="2">Zambia</strain>
    </source>
</reference>
<keyword evidence="2" id="KW-1185">Reference proteome</keyword>
<evidence type="ECO:0000313" key="2">
    <source>
        <dbReference type="Proteomes" id="UP000269396"/>
    </source>
</evidence>
<dbReference type="AlphaFoldDB" id="A0A183Q5J2"/>
<evidence type="ECO:0000313" key="1">
    <source>
        <dbReference type="EMBL" id="VDP85901.1"/>
    </source>
</evidence>
<accession>A0A183Q5J2</accession>
<name>A0A183Q5J2_9TREM</name>
<organism evidence="1 2">
    <name type="scientific">Schistosoma mattheei</name>
    <dbReference type="NCBI Taxonomy" id="31246"/>
    <lineage>
        <taxon>Eukaryota</taxon>
        <taxon>Metazoa</taxon>
        <taxon>Spiralia</taxon>
        <taxon>Lophotrochozoa</taxon>
        <taxon>Platyhelminthes</taxon>
        <taxon>Trematoda</taxon>
        <taxon>Digenea</taxon>
        <taxon>Strigeidida</taxon>
        <taxon>Schistosomatoidea</taxon>
        <taxon>Schistosomatidae</taxon>
        <taxon>Schistosoma</taxon>
    </lineage>
</organism>
<dbReference type="Proteomes" id="UP000269396">
    <property type="component" value="Unassembled WGS sequence"/>
</dbReference>
<protein>
    <submittedName>
        <fullName evidence="1">Uncharacterized protein</fullName>
    </submittedName>
</protein>
<sequence>MNQQQTSTESTKNQVKAELQIEQLINSIRTELFDIRNEAQAQRFEIENQRNELMKKSKGIVYPLIFFVLSLRNMYYE</sequence>
<proteinExistence type="predicted"/>
<dbReference type="EMBL" id="UZAL01048908">
    <property type="protein sequence ID" value="VDP85901.1"/>
    <property type="molecule type" value="Genomic_DNA"/>
</dbReference>